<proteinExistence type="predicted"/>
<name>A0A1J3EB78_NOCCA</name>
<accession>A0A1J3EB78</accession>
<dbReference type="AlphaFoldDB" id="A0A1J3EB78"/>
<dbReference type="EMBL" id="GEVK01024298">
    <property type="protein sequence ID" value="JAU28534.1"/>
    <property type="molecule type" value="Transcribed_RNA"/>
</dbReference>
<reference evidence="1" key="1">
    <citation type="submission" date="2016-07" db="EMBL/GenBank/DDBJ databases">
        <title>De novo transcriptome assembly of four accessions of the metal hyperaccumulator plant Noccaea caerulescens.</title>
        <authorList>
            <person name="Blande D."/>
            <person name="Halimaa P."/>
            <person name="Tervahauta A.I."/>
            <person name="Aarts M.G."/>
            <person name="Karenlampi S.O."/>
        </authorList>
    </citation>
    <scope>NUCLEOTIDE SEQUENCE</scope>
</reference>
<gene>
    <name evidence="1" type="ORF">LC_TR12423_c0_g1_i1_g.43393</name>
</gene>
<protein>
    <submittedName>
        <fullName evidence="1">Uncharacterized protein</fullName>
    </submittedName>
</protein>
<sequence length="90" mass="10242">MFLARARMQEQMRKGEGGEVWNTDGGLVGIVIIYQQWSRKARTIGKKLQNIKTIRLSSAFSSYLCSVLALFKLKFCSSSFKSFTFPVLQI</sequence>
<organism evidence="1">
    <name type="scientific">Noccaea caerulescens</name>
    <name type="common">Alpine penny-cress</name>
    <name type="synonym">Thlaspi caerulescens</name>
    <dbReference type="NCBI Taxonomy" id="107243"/>
    <lineage>
        <taxon>Eukaryota</taxon>
        <taxon>Viridiplantae</taxon>
        <taxon>Streptophyta</taxon>
        <taxon>Embryophyta</taxon>
        <taxon>Tracheophyta</taxon>
        <taxon>Spermatophyta</taxon>
        <taxon>Magnoliopsida</taxon>
        <taxon>eudicotyledons</taxon>
        <taxon>Gunneridae</taxon>
        <taxon>Pentapetalae</taxon>
        <taxon>rosids</taxon>
        <taxon>malvids</taxon>
        <taxon>Brassicales</taxon>
        <taxon>Brassicaceae</taxon>
        <taxon>Coluteocarpeae</taxon>
        <taxon>Noccaea</taxon>
    </lineage>
</organism>
<evidence type="ECO:0000313" key="1">
    <source>
        <dbReference type="EMBL" id="JAU28534.1"/>
    </source>
</evidence>